<dbReference type="GO" id="GO:0009507">
    <property type="term" value="C:chloroplast"/>
    <property type="evidence" value="ECO:0007669"/>
    <property type="project" value="UniProtKB-SubCell"/>
</dbReference>
<dbReference type="InterPro" id="IPR012094">
    <property type="entry name" value="tRNA_Ile_lys_synt"/>
</dbReference>
<name>A0A161KBV9_9VIRI</name>
<organism evidence="8">
    <name type="scientific">Verdigellas peltata</name>
    <dbReference type="NCBI Taxonomy" id="542676"/>
    <lineage>
        <taxon>Eukaryota</taxon>
        <taxon>Viridiplantae</taxon>
        <taxon>Prasinodermophyta</taxon>
        <taxon>Palmophyllophyceae</taxon>
        <taxon>Palmophyllales</taxon>
        <taxon>Palmophyllaceae</taxon>
        <taxon>Verdigellas</taxon>
    </lineage>
</organism>
<dbReference type="PANTHER" id="PTHR43033:SF1">
    <property type="entry name" value="TRNA(ILE)-LYSIDINE SYNTHASE-RELATED"/>
    <property type="match status" value="1"/>
</dbReference>
<keyword evidence="3 6" id="KW-0547">Nucleotide-binding</keyword>
<geneLocation type="chloroplast" evidence="8"/>
<evidence type="ECO:0000259" key="7">
    <source>
        <dbReference type="Pfam" id="PF01171"/>
    </source>
</evidence>
<dbReference type="InterPro" id="IPR012795">
    <property type="entry name" value="tRNA_Ile_lys_synt_N"/>
</dbReference>
<evidence type="ECO:0000256" key="2">
    <source>
        <dbReference type="ARBA" id="ARBA00022694"/>
    </source>
</evidence>
<keyword evidence="8" id="KW-0934">Plastid</keyword>
<reference evidence="8" key="1">
    <citation type="journal article" date="2016" name="Sci. Rep.">
        <title>Chloroplast phylogenomics reveal the deepest branching clade of the Chlorophyta, Palmophyllophyceae class. nov.</title>
        <authorList>
            <person name="Leliaert F."/>
            <person name="Tronholm A."/>
            <person name="Lemieux C."/>
            <person name="Turmel M."/>
            <person name="DePriest M.S."/>
            <person name="Bhattacharya D."/>
            <person name="Karol K.G."/>
            <person name="Fredericq S."/>
            <person name="Zechman F.W."/>
            <person name="Lopez-Bautista J."/>
        </authorList>
    </citation>
    <scope>NUCLEOTIDE SEQUENCE</scope>
</reference>
<comment type="domain">
    <text evidence="6">The N-terminal region contains the highly conserved SGGXDS motif, predicted to be a P-loop motif involved in ATP binding.</text>
</comment>
<dbReference type="Pfam" id="PF01171">
    <property type="entry name" value="ATP_bind_3"/>
    <property type="match status" value="1"/>
</dbReference>
<feature type="binding site" evidence="6">
    <location>
        <begin position="28"/>
        <end position="33"/>
    </location>
    <ligand>
        <name>ATP</name>
        <dbReference type="ChEBI" id="CHEBI:30616"/>
    </ligand>
</feature>
<dbReference type="InterPro" id="IPR011063">
    <property type="entry name" value="TilS/TtcA_N"/>
</dbReference>
<dbReference type="GO" id="GO:0006400">
    <property type="term" value="P:tRNA modification"/>
    <property type="evidence" value="ECO:0007669"/>
    <property type="project" value="UniProtKB-UniRule"/>
</dbReference>
<dbReference type="HAMAP" id="MF_01161">
    <property type="entry name" value="tRNA_Ile_lys_synt"/>
    <property type="match status" value="1"/>
</dbReference>
<comment type="similarity">
    <text evidence="6">Belongs to the tRNA(Ile)-lysidine synthase family.</text>
</comment>
<dbReference type="SUPFAM" id="SSF52402">
    <property type="entry name" value="Adenine nucleotide alpha hydrolases-like"/>
    <property type="match status" value="1"/>
</dbReference>
<dbReference type="NCBIfam" id="TIGR02432">
    <property type="entry name" value="lysidine_TilS_N"/>
    <property type="match status" value="1"/>
</dbReference>
<dbReference type="GO" id="GO:0005524">
    <property type="term" value="F:ATP binding"/>
    <property type="evidence" value="ECO:0007669"/>
    <property type="project" value="UniProtKB-UniRule"/>
</dbReference>
<sequence length="330" mass="39649">MCLIKKFTNELLSNNSLIPYQSLLICTSGGQDSLSLVYLLKILKNSWHWRIGIVYCDHLFQINSISTGRFISKLSLKLNFEFYEIISTQYFNSEFDARNWRYKKLLKLAQFYGYSSIITGHTKNDKIESFLLHLLRGSSILGLQSIFQKIKLTNETNLIRPLLNFSRVEILLFIRGTNFPIYFDQTNRNLTYFRNRIRNQLIPYLKIFFNPKLDTKITQIINFIKLETKYFSHLNFLTISSFLFIKNNFIYLNYSIFLKLPIIYQRKIIYQISQWIKIPHKNFVELEKFRLIFNQSFYNIKKYLFILKKNISIKFFSYKFCLYICLKSKN</sequence>
<dbReference type="PANTHER" id="PTHR43033">
    <property type="entry name" value="TRNA(ILE)-LYSIDINE SYNTHASE-RELATED"/>
    <property type="match status" value="1"/>
</dbReference>
<dbReference type="GO" id="GO:0032267">
    <property type="term" value="F:tRNA(Ile)-lysidine synthase activity"/>
    <property type="evidence" value="ECO:0007669"/>
    <property type="project" value="UniProtKB-EC"/>
</dbReference>
<evidence type="ECO:0000256" key="6">
    <source>
        <dbReference type="HAMAP-Rule" id="MF_01161"/>
    </source>
</evidence>
<evidence type="ECO:0000256" key="3">
    <source>
        <dbReference type="ARBA" id="ARBA00022741"/>
    </source>
</evidence>
<dbReference type="EMBL" id="LT174527">
    <property type="protein sequence ID" value="CZF96691.1"/>
    <property type="molecule type" value="Genomic_DNA"/>
</dbReference>
<dbReference type="RefSeq" id="YP_009254438.1">
    <property type="nucleotide sequence ID" value="NC_030220.1"/>
</dbReference>
<keyword evidence="2 6" id="KW-0819">tRNA processing</keyword>
<evidence type="ECO:0000256" key="1">
    <source>
        <dbReference type="ARBA" id="ARBA00022598"/>
    </source>
</evidence>
<comment type="function">
    <text evidence="6">Ligates lysine onto the cytidine present at position 34 of the AUA codon-specific tRNA(Ile) that contains the anticodon CAU, in an ATP-dependent manner. Cytidine is converted to lysidine, thus changing the amino acid specificity of the tRNA from methionine to isoleucine.</text>
</comment>
<dbReference type="AlphaFoldDB" id="A0A161KBV9"/>
<dbReference type="InterPro" id="IPR014729">
    <property type="entry name" value="Rossmann-like_a/b/a_fold"/>
</dbReference>
<keyword evidence="1 6" id="KW-0436">Ligase</keyword>
<dbReference type="EC" id="6.3.4.19" evidence="6"/>
<gene>
    <name evidence="8" type="primary">ycf62</name>
    <name evidence="6" type="synonym">tilS</name>
</gene>
<protein>
    <recommendedName>
        <fullName evidence="6">tRNA(Ile)-lysidine synthase, chloroplastic</fullName>
        <ecNumber evidence="6">6.3.4.19</ecNumber>
    </recommendedName>
    <alternativeName>
        <fullName evidence="6">tRNA(Ile)-2-lysyl-cytidine synthase</fullName>
    </alternativeName>
    <alternativeName>
        <fullName evidence="6">tRNA(Ile)-lysidine synthetase</fullName>
    </alternativeName>
</protein>
<proteinExistence type="inferred from homology"/>
<keyword evidence="4 6" id="KW-0067">ATP-binding</keyword>
<dbReference type="CDD" id="cd01992">
    <property type="entry name" value="TilS_N"/>
    <property type="match status" value="1"/>
</dbReference>
<dbReference type="Gene3D" id="3.40.50.620">
    <property type="entry name" value="HUPs"/>
    <property type="match status" value="1"/>
</dbReference>
<evidence type="ECO:0000256" key="4">
    <source>
        <dbReference type="ARBA" id="ARBA00022840"/>
    </source>
</evidence>
<comment type="subcellular location">
    <subcellularLocation>
        <location evidence="6">Plastid</location>
        <location evidence="6">Chloroplast</location>
    </subcellularLocation>
</comment>
<dbReference type="GeneID" id="27911541"/>
<keyword evidence="8" id="KW-0150">Chloroplast</keyword>
<evidence type="ECO:0000313" key="8">
    <source>
        <dbReference type="EMBL" id="CZF96691.1"/>
    </source>
</evidence>
<evidence type="ECO:0000256" key="5">
    <source>
        <dbReference type="ARBA" id="ARBA00048539"/>
    </source>
</evidence>
<comment type="catalytic activity">
    <reaction evidence="5 6">
        <text>cytidine(34) in tRNA(Ile2) + L-lysine + ATP = lysidine(34) in tRNA(Ile2) + AMP + diphosphate + H(+)</text>
        <dbReference type="Rhea" id="RHEA:43744"/>
        <dbReference type="Rhea" id="RHEA-COMP:10625"/>
        <dbReference type="Rhea" id="RHEA-COMP:10670"/>
        <dbReference type="ChEBI" id="CHEBI:15378"/>
        <dbReference type="ChEBI" id="CHEBI:30616"/>
        <dbReference type="ChEBI" id="CHEBI:32551"/>
        <dbReference type="ChEBI" id="CHEBI:33019"/>
        <dbReference type="ChEBI" id="CHEBI:82748"/>
        <dbReference type="ChEBI" id="CHEBI:83665"/>
        <dbReference type="ChEBI" id="CHEBI:456215"/>
        <dbReference type="EC" id="6.3.4.19"/>
    </reaction>
</comment>
<feature type="domain" description="tRNA(Ile)-lysidine/2-thiocytidine synthase N-terminal" evidence="7">
    <location>
        <begin position="23"/>
        <end position="200"/>
    </location>
</feature>
<accession>A0A161KBV9</accession>